<evidence type="ECO:0000259" key="2">
    <source>
        <dbReference type="PROSITE" id="PS51781"/>
    </source>
</evidence>
<dbReference type="AlphaFoldDB" id="A0A9D5Q5E5"/>
<dbReference type="Proteomes" id="UP000649604">
    <property type="component" value="Unassembled WGS sequence"/>
</dbReference>
<proteinExistence type="predicted"/>
<dbReference type="InterPro" id="IPR003646">
    <property type="entry name" value="SH3-like_bac-type"/>
</dbReference>
<keyword evidence="1" id="KW-0812">Transmembrane</keyword>
<keyword evidence="1" id="KW-0472">Membrane</keyword>
<feature type="domain" description="SH3b" evidence="2">
    <location>
        <begin position="307"/>
        <end position="372"/>
    </location>
</feature>
<reference evidence="3" key="1">
    <citation type="submission" date="2019-11" db="EMBL/GenBank/DDBJ databases">
        <title>Microbial mats filling the niche in hypersaline microbial mats.</title>
        <authorList>
            <person name="Wong H.L."/>
            <person name="Macleod F.I."/>
            <person name="White R.A. III"/>
            <person name="Burns B.P."/>
        </authorList>
    </citation>
    <scope>NUCLEOTIDE SEQUENCE</scope>
    <source>
        <strain evidence="3">Rbin_158</strain>
    </source>
</reference>
<dbReference type="SMART" id="SM00287">
    <property type="entry name" value="SH3b"/>
    <property type="match status" value="1"/>
</dbReference>
<sequence>MGAHPGACREQFLRHRLLYPSCADPNIFGEGRAEGTDRPMNADRSRRQRFLISMLSLTLVVGVAACDVFKQEIPPNEMFTTAERQRENEEFLEAAQTYDALIAAHEESELVPAALFYSGICKFTLSLRAPGPKAFEQRKGGLSDAKQEMYTHWLDYLEKYDDNFSYIETLDTYLYQGNEFKILIEQHPASNYVDDAAYQLVHTHFLAKQRTKTLTLATALQLYHEFFAAYPQSPYVPKGIEHLMQFVADYDETILDAEATLQAYQEVSQTAERAAGLGRLAYLLAKIFLQVGDTTRAATLLDVPSVIGIGIVDTKSTRLNIRSGQGTEFRIVAKADKGEEVLLLSQAGQWYNVRLQDGTIGYAHSEYIRKLQPTGLYE</sequence>
<dbReference type="EMBL" id="WJJP01000193">
    <property type="protein sequence ID" value="MBD3324147.1"/>
    <property type="molecule type" value="Genomic_DNA"/>
</dbReference>
<dbReference type="InterPro" id="IPR011990">
    <property type="entry name" value="TPR-like_helical_dom_sf"/>
</dbReference>
<comment type="caution">
    <text evidence="3">The sequence shown here is derived from an EMBL/GenBank/DDBJ whole genome shotgun (WGS) entry which is preliminary data.</text>
</comment>
<protein>
    <submittedName>
        <fullName evidence="3">SH3 domain-containing protein</fullName>
    </submittedName>
</protein>
<evidence type="ECO:0000313" key="4">
    <source>
        <dbReference type="Proteomes" id="UP000649604"/>
    </source>
</evidence>
<keyword evidence="1" id="KW-1133">Transmembrane helix</keyword>
<evidence type="ECO:0000313" key="3">
    <source>
        <dbReference type="EMBL" id="MBD3324147.1"/>
    </source>
</evidence>
<evidence type="ECO:0000256" key="1">
    <source>
        <dbReference type="SAM" id="Phobius"/>
    </source>
</evidence>
<accession>A0A9D5Q5E5</accession>
<organism evidence="3 4">
    <name type="scientific">candidate division KSB3 bacterium</name>
    <dbReference type="NCBI Taxonomy" id="2044937"/>
    <lineage>
        <taxon>Bacteria</taxon>
        <taxon>candidate division KSB3</taxon>
    </lineage>
</organism>
<dbReference type="Gene3D" id="1.25.40.10">
    <property type="entry name" value="Tetratricopeptide repeat domain"/>
    <property type="match status" value="1"/>
</dbReference>
<gene>
    <name evidence="3" type="ORF">GF339_06155</name>
</gene>
<dbReference type="PROSITE" id="PS51781">
    <property type="entry name" value="SH3B"/>
    <property type="match status" value="1"/>
</dbReference>
<name>A0A9D5Q5E5_9BACT</name>
<dbReference type="Pfam" id="PF08239">
    <property type="entry name" value="SH3_3"/>
    <property type="match status" value="1"/>
</dbReference>
<feature type="transmembrane region" description="Helical" evidence="1">
    <location>
        <begin position="50"/>
        <end position="70"/>
    </location>
</feature>
<dbReference type="Gene3D" id="2.30.30.40">
    <property type="entry name" value="SH3 Domains"/>
    <property type="match status" value="1"/>
</dbReference>